<dbReference type="Gene3D" id="3.40.50.1820">
    <property type="entry name" value="alpha/beta hydrolase"/>
    <property type="match status" value="1"/>
</dbReference>
<protein>
    <submittedName>
        <fullName evidence="2">Alpha/beta hydrolase</fullName>
    </submittedName>
</protein>
<dbReference type="Proteomes" id="UP000295302">
    <property type="component" value="Unassembled WGS sequence"/>
</dbReference>
<dbReference type="InterPro" id="IPR000073">
    <property type="entry name" value="AB_hydrolase_1"/>
</dbReference>
<dbReference type="RefSeq" id="WP_132619702.1">
    <property type="nucleotide sequence ID" value="NZ_SMKQ01000170.1"/>
</dbReference>
<reference evidence="2 3" key="1">
    <citation type="submission" date="2019-03" db="EMBL/GenBank/DDBJ databases">
        <title>Draft genome sequences of novel Actinobacteria.</title>
        <authorList>
            <person name="Sahin N."/>
            <person name="Ay H."/>
            <person name="Saygin H."/>
        </authorList>
    </citation>
    <scope>NUCLEOTIDE SEQUENCE [LARGE SCALE GENOMIC DNA]</scope>
    <source>
        <strain evidence="2 3">CH32</strain>
    </source>
</reference>
<evidence type="ECO:0000259" key="1">
    <source>
        <dbReference type="Pfam" id="PF00561"/>
    </source>
</evidence>
<dbReference type="InterPro" id="IPR029058">
    <property type="entry name" value="AB_hydrolase_fold"/>
</dbReference>
<proteinExistence type="predicted"/>
<organism evidence="2 3">
    <name type="scientific">Nonomuraea terrae</name>
    <dbReference type="NCBI Taxonomy" id="2530383"/>
    <lineage>
        <taxon>Bacteria</taxon>
        <taxon>Bacillati</taxon>
        <taxon>Actinomycetota</taxon>
        <taxon>Actinomycetes</taxon>
        <taxon>Streptosporangiales</taxon>
        <taxon>Streptosporangiaceae</taxon>
        <taxon>Nonomuraea</taxon>
    </lineage>
</organism>
<dbReference type="EMBL" id="SMKQ01000170">
    <property type="protein sequence ID" value="TDD39147.1"/>
    <property type="molecule type" value="Genomic_DNA"/>
</dbReference>
<dbReference type="Pfam" id="PF00561">
    <property type="entry name" value="Abhydrolase_1"/>
    <property type="match status" value="1"/>
</dbReference>
<dbReference type="OrthoDB" id="3507586at2"/>
<sequence length="351" mass="38965">MNDTKQSSKDPRIGRGRNNRSIALIAALAALLVVPVALSSGAWADSREHGSVAVQSPSPYPQSQPPAGFRSEYAEVNGFRMHYVRGGKGSPVVMIHGFPQDWSEWRQEMVPLSKTHTVIAVDLRGAGESQVTKSGYQAAQLAKDVHQLLTQLKLNNGVQVVAHDIGVWVAYDYAAQYRTEVRSMAVMEAPIPDESVYSYPVLNADPNKPAAWHFGLFQLPLAEHLIAGHERVLVHDMITEYLAGNKSPFTASDFDYYAHFLKEPGRTTAWMSVYRGLRADVQQNKEFLAQGKLKMPILAIGGQDSFGSMVPDQWREYAENVQGQVLKNTGHFVTEERPKDVTAMLQSFLQK</sequence>
<evidence type="ECO:0000313" key="3">
    <source>
        <dbReference type="Proteomes" id="UP000295302"/>
    </source>
</evidence>
<comment type="caution">
    <text evidence="2">The sequence shown here is derived from an EMBL/GenBank/DDBJ whole genome shotgun (WGS) entry which is preliminary data.</text>
</comment>
<dbReference type="GO" id="GO:0016787">
    <property type="term" value="F:hydrolase activity"/>
    <property type="evidence" value="ECO:0007669"/>
    <property type="project" value="UniProtKB-KW"/>
</dbReference>
<dbReference type="SUPFAM" id="SSF53474">
    <property type="entry name" value="alpha/beta-Hydrolases"/>
    <property type="match status" value="1"/>
</dbReference>
<feature type="domain" description="AB hydrolase-1" evidence="1">
    <location>
        <begin position="91"/>
        <end position="338"/>
    </location>
</feature>
<accession>A0A4V2YJJ2</accession>
<evidence type="ECO:0000313" key="2">
    <source>
        <dbReference type="EMBL" id="TDD39147.1"/>
    </source>
</evidence>
<gene>
    <name evidence="2" type="ORF">E1286_35625</name>
</gene>
<dbReference type="AlphaFoldDB" id="A0A4V2YJJ2"/>
<name>A0A4V2YJJ2_9ACTN</name>
<dbReference type="PANTHER" id="PTHR43329">
    <property type="entry name" value="EPOXIDE HYDROLASE"/>
    <property type="match status" value="1"/>
</dbReference>
<keyword evidence="3" id="KW-1185">Reference proteome</keyword>
<keyword evidence="2" id="KW-0378">Hydrolase</keyword>